<reference evidence="1" key="3">
    <citation type="submission" date="2025-09" db="UniProtKB">
        <authorList>
            <consortium name="Ensembl"/>
        </authorList>
    </citation>
    <scope>IDENTIFICATION</scope>
</reference>
<gene>
    <name evidence="1" type="primary">LOC114111262</name>
</gene>
<name>A0AC11DC94_SHEEP</name>
<reference evidence="1" key="1">
    <citation type="submission" date="2020-11" db="EMBL/GenBank/DDBJ databases">
        <authorList>
            <person name="Davenport K.M."/>
            <person name="Bickhart D.M."/>
            <person name="Smith T.P.L."/>
            <person name="Murdoch B.M."/>
            <person name="Rosen B.D."/>
        </authorList>
    </citation>
    <scope>NUCLEOTIDE SEQUENCE [LARGE SCALE GENOMIC DNA]</scope>
    <source>
        <strain evidence="1">OAR_USU_Benz2616</strain>
    </source>
</reference>
<accession>A0AC11DC94</accession>
<dbReference type="Ensembl" id="ENSOART00020064606.1">
    <property type="protein sequence ID" value="ENSOARP00020043003.1"/>
    <property type="gene ID" value="ENSOARG00020016245.2"/>
</dbReference>
<organism evidence="1">
    <name type="scientific">Ovis aries</name>
    <name type="common">Sheep</name>
    <dbReference type="NCBI Taxonomy" id="9940"/>
    <lineage>
        <taxon>Eukaryota</taxon>
        <taxon>Metazoa</taxon>
        <taxon>Chordata</taxon>
        <taxon>Craniata</taxon>
        <taxon>Vertebrata</taxon>
        <taxon>Euteleostomi</taxon>
        <taxon>Mammalia</taxon>
        <taxon>Eutheria</taxon>
        <taxon>Laurasiatheria</taxon>
        <taxon>Artiodactyla</taxon>
        <taxon>Ruminantia</taxon>
        <taxon>Pecora</taxon>
        <taxon>Bovidae</taxon>
        <taxon>Caprinae</taxon>
        <taxon>Ovis</taxon>
    </lineage>
</organism>
<proteinExistence type="predicted"/>
<evidence type="ECO:0000313" key="1">
    <source>
        <dbReference type="Ensembl" id="ENSOARP00020043003.1"/>
    </source>
</evidence>
<reference evidence="1" key="2">
    <citation type="submission" date="2025-08" db="UniProtKB">
        <authorList>
            <consortium name="Ensembl"/>
        </authorList>
    </citation>
    <scope>IDENTIFICATION</scope>
</reference>
<protein>
    <submittedName>
        <fullName evidence="1">Uncharacterized protein</fullName>
    </submittedName>
</protein>
<sequence length="536" mass="55042">MSPHSPSSRFPNLLSIGPDSCLQSLTTAIMPRGQKSKHRAREKHRQARAETQGLHDQATTSGGEETTSSSPPDSESGPSSSSAAGTSKGPQGAQGTTSAAAGAVRKRSGVGRAARSKSGVGAAARSRSGVGAEGQVREGENSSQASAAAESSHTDLLTWKAEMLVQYMLCKYKMRALIKRSEMLKAVTRRYREQFPEILSRASERMELVFGLVLKEVRPNSHCYTLVSNLDLSDSESMRGDWGLPKNGLLMPLLGVIYLNGNHAPEGKIWKFLNMLGIYDGRSHFIFGEPRKLITEDLVREGYLEYRQVPGSDPPRYEFLWGPKLLTETSKTKVLQFLAKVKDSGHTAFLTQYEEAWREEVESTGDRGAARAGPSASTRPGTAASAAAGPSASARPGSAASAIAGPSASTKPFIAASATAGPSASTKPGIAASATAGPSASARLGTAASAAAGLSASLRPGTAASAAAGPSASAWPGSAASATAGPSASTKPGIAASAAAGPSASARPGTAPSAAAGPSALATARPRAKSSRSSRP</sequence>